<evidence type="ECO:0000313" key="2">
    <source>
        <dbReference type="Proteomes" id="UP000054776"/>
    </source>
</evidence>
<dbReference type="EMBL" id="JYDH01000033">
    <property type="protein sequence ID" value="KRY37483.1"/>
    <property type="molecule type" value="Genomic_DNA"/>
</dbReference>
<dbReference type="Proteomes" id="UP000054776">
    <property type="component" value="Unassembled WGS sequence"/>
</dbReference>
<organism evidence="1 2">
    <name type="scientific">Trichinella spiralis</name>
    <name type="common">Trichina worm</name>
    <dbReference type="NCBI Taxonomy" id="6334"/>
    <lineage>
        <taxon>Eukaryota</taxon>
        <taxon>Metazoa</taxon>
        <taxon>Ecdysozoa</taxon>
        <taxon>Nematoda</taxon>
        <taxon>Enoplea</taxon>
        <taxon>Dorylaimia</taxon>
        <taxon>Trichinellida</taxon>
        <taxon>Trichinellidae</taxon>
        <taxon>Trichinella</taxon>
    </lineage>
</organism>
<dbReference type="AlphaFoldDB" id="E5SFK1"/>
<keyword evidence="2" id="KW-1185">Reference proteome</keyword>
<accession>E5SFK1</accession>
<proteinExistence type="predicted"/>
<comment type="caution">
    <text evidence="1">The sequence shown here is derived from an EMBL/GenBank/DDBJ whole genome shotgun (WGS) entry which is preliminary data.</text>
</comment>
<gene>
    <name evidence="1" type="ORF">T01_13422</name>
</gene>
<evidence type="ECO:0000313" key="1">
    <source>
        <dbReference type="EMBL" id="KRY37483.1"/>
    </source>
</evidence>
<dbReference type="InParanoid" id="E5SFK1"/>
<dbReference type="RefSeq" id="XP_003378340.1">
    <property type="nucleotide sequence ID" value="XM_003378292.1"/>
</dbReference>
<dbReference type="HOGENOM" id="CLU_2240075_0_0_1"/>
<sequence>MQSDKNPACTTHIHPSLVPLIIGRSDDVHLWKENSPLVRSWSNGFDRDPSWPDDQPAYHRNYWRRRYHNQRQGRPSVGKTALVIAQWSWTVATRTWTRVSCHSVQ</sequence>
<dbReference type="KEGG" id="tsp:Tsp_06254"/>
<protein>
    <submittedName>
        <fullName evidence="1">Uncharacterized protein</fullName>
    </submittedName>
</protein>
<dbReference type="OrthoDB" id="277398at2759"/>
<reference evidence="1 2" key="1">
    <citation type="submission" date="2015-01" db="EMBL/GenBank/DDBJ databases">
        <title>Evolution of Trichinella species and genotypes.</title>
        <authorList>
            <person name="Korhonen P.K."/>
            <person name="Edoardo P."/>
            <person name="Giuseppe L.R."/>
            <person name="Gasser R.B."/>
        </authorList>
    </citation>
    <scope>NUCLEOTIDE SEQUENCE [LARGE SCALE GENOMIC DNA]</scope>
    <source>
        <strain evidence="1">ISS3</strain>
    </source>
</reference>
<name>E5SFK1_TRISP</name>